<comment type="similarity">
    <text evidence="1">Belongs to the GerPA/GerPF family.</text>
</comment>
<dbReference type="InterPro" id="IPR019618">
    <property type="entry name" value="Spore_germination_GerPA"/>
</dbReference>
<dbReference type="EMBL" id="JAKRYL010000015">
    <property type="protein sequence ID" value="MCL7748455.1"/>
    <property type="molecule type" value="Genomic_DNA"/>
</dbReference>
<comment type="caution">
    <text evidence="2">The sequence shown here is derived from an EMBL/GenBank/DDBJ whole genome shotgun (WGS) entry which is preliminary data.</text>
</comment>
<accession>A0A9X2CUA2</accession>
<name>A0A9X2CUA2_9BACI</name>
<dbReference type="PANTHER" id="PTHR37808:SF1">
    <property type="entry name" value="SPORE GERMINATION PROTEIN-LIKE PROTEIN YDZR"/>
    <property type="match status" value="1"/>
</dbReference>
<dbReference type="AlphaFoldDB" id="A0A9X2CUA2"/>
<gene>
    <name evidence="2" type="ORF">MF646_15100</name>
</gene>
<evidence type="ECO:0000313" key="2">
    <source>
        <dbReference type="EMBL" id="MCL7748455.1"/>
    </source>
</evidence>
<reference evidence="2" key="1">
    <citation type="submission" date="2022-02" db="EMBL/GenBank/DDBJ databases">
        <title>Halalkalibacter sp. nov. isolated from Lonar Lake, India.</title>
        <authorList>
            <person name="Joshi A."/>
            <person name="Thite S."/>
            <person name="Lodha T."/>
        </authorList>
    </citation>
    <scope>NUCLEOTIDE SEQUENCE</scope>
    <source>
        <strain evidence="2">MEB205</strain>
    </source>
</reference>
<dbReference type="PANTHER" id="PTHR37808">
    <property type="entry name" value="SPORE GERMINATION PROTEIN-LIKE PROTEIN YDZR-RELATED"/>
    <property type="match status" value="1"/>
</dbReference>
<dbReference type="Pfam" id="PF10676">
    <property type="entry name" value="gerPA"/>
    <property type="match status" value="1"/>
</dbReference>
<dbReference type="Proteomes" id="UP001139150">
    <property type="component" value="Unassembled WGS sequence"/>
</dbReference>
<sequence length="72" mass="7317">MPSIVGGPFKINSNEGVINFGDAQNISPKTTGKSVTGSGSAITGDFVITNNGFSVNNTFDPDVADQNIAGNV</sequence>
<protein>
    <submittedName>
        <fullName evidence="2">Spore germination protein</fullName>
    </submittedName>
</protein>
<proteinExistence type="inferred from homology"/>
<evidence type="ECO:0000313" key="3">
    <source>
        <dbReference type="Proteomes" id="UP001139150"/>
    </source>
</evidence>
<dbReference type="RefSeq" id="WP_250097344.1">
    <property type="nucleotide sequence ID" value="NZ_JAKRYL010000015.1"/>
</dbReference>
<organism evidence="2 3">
    <name type="scientific">Halalkalibacter alkaliphilus</name>
    <dbReference type="NCBI Taxonomy" id="2917993"/>
    <lineage>
        <taxon>Bacteria</taxon>
        <taxon>Bacillati</taxon>
        <taxon>Bacillota</taxon>
        <taxon>Bacilli</taxon>
        <taxon>Bacillales</taxon>
        <taxon>Bacillaceae</taxon>
        <taxon>Halalkalibacter</taxon>
    </lineage>
</organism>
<keyword evidence="3" id="KW-1185">Reference proteome</keyword>
<evidence type="ECO:0000256" key="1">
    <source>
        <dbReference type="ARBA" id="ARBA00008103"/>
    </source>
</evidence>